<dbReference type="KEGG" id="tde:TDE_1057"/>
<organism evidence="1 2">
    <name type="scientific">Treponema denticola (strain ATCC 35405 / DSM 14222 / CIP 103919 / JCM 8153 / KCTC 15104)</name>
    <dbReference type="NCBI Taxonomy" id="243275"/>
    <lineage>
        <taxon>Bacteria</taxon>
        <taxon>Pseudomonadati</taxon>
        <taxon>Spirochaetota</taxon>
        <taxon>Spirochaetia</taxon>
        <taxon>Spirochaetales</taxon>
        <taxon>Treponemataceae</taxon>
        <taxon>Treponema</taxon>
    </lineage>
</organism>
<accession>Q73NU5</accession>
<dbReference type="AlphaFoldDB" id="Q73NU5"/>
<keyword evidence="2" id="KW-1185">Reference proteome</keyword>
<dbReference type="PATRIC" id="fig|243275.7.peg.1019"/>
<evidence type="ECO:0000313" key="1">
    <source>
        <dbReference type="EMBL" id="AAS11546.1"/>
    </source>
</evidence>
<gene>
    <name evidence="1" type="ordered locus">TDE_1057</name>
</gene>
<reference evidence="1 2" key="1">
    <citation type="journal article" date="2004" name="Proc. Natl. Acad. Sci. U.S.A.">
        <title>Comparison of the genome of the oral pathogen Treponema denticola with other spirochete genomes.</title>
        <authorList>
            <person name="Seshadri R."/>
            <person name="Myers G.S."/>
            <person name="Tettelin H."/>
            <person name="Eisen J.A."/>
            <person name="Heidelberg J.F."/>
            <person name="Dodson R.J."/>
            <person name="Davidsen T.M."/>
            <person name="DeBoy R.T."/>
            <person name="Fouts D.E."/>
            <person name="Haft D.H."/>
            <person name="Selengut J."/>
            <person name="Ren Q."/>
            <person name="Brinkac L.M."/>
            <person name="Madupu R."/>
            <person name="Kolonay J."/>
            <person name="Durkin S.A."/>
            <person name="Daugherty S.C."/>
            <person name="Shetty J."/>
            <person name="Shvartsbeyn A."/>
            <person name="Gebregeorgis E."/>
            <person name="Geer K."/>
            <person name="Tsegaye G."/>
            <person name="Malek J."/>
            <person name="Ayodeji B."/>
            <person name="Shatsman S."/>
            <person name="McLeod M.P."/>
            <person name="Smajs D."/>
            <person name="Howell J.K."/>
            <person name="Pal S."/>
            <person name="Amin A."/>
            <person name="Vashisth P."/>
            <person name="McNeill T.Z."/>
            <person name="Xiang Q."/>
            <person name="Sodergren E."/>
            <person name="Baca E."/>
            <person name="Weinstock G.M."/>
            <person name="Norris S.J."/>
            <person name="Fraser C.M."/>
            <person name="Paulsen I.T."/>
        </authorList>
    </citation>
    <scope>NUCLEOTIDE SEQUENCE [LARGE SCALE GENOMIC DNA]</scope>
    <source>
        <strain evidence="2">ATCC 35405 / DSM 14222 / CIP 103919 / JCM 8153 / KCTC 15104</strain>
    </source>
</reference>
<dbReference type="Proteomes" id="UP000008212">
    <property type="component" value="Chromosome"/>
</dbReference>
<protein>
    <submittedName>
        <fullName evidence="1">Uncharacterized protein</fullName>
    </submittedName>
</protein>
<proteinExistence type="predicted"/>
<evidence type="ECO:0000313" key="2">
    <source>
        <dbReference type="Proteomes" id="UP000008212"/>
    </source>
</evidence>
<dbReference type="EMBL" id="AE017226">
    <property type="protein sequence ID" value="AAS11546.1"/>
    <property type="molecule type" value="Genomic_DNA"/>
</dbReference>
<dbReference type="HOGENOM" id="CLU_3190266_0_0_12"/>
<dbReference type="STRING" id="243275.TDE_1057"/>
<sequence>MRNCKLGEENPFFGERCFPPLCPLLSPKFRLGAPPLRTRIVIKFLV</sequence>
<name>Q73NU5_TREDE</name>
<dbReference type="PaxDb" id="243275-TDE_1057"/>